<dbReference type="Proteomes" id="UP000325302">
    <property type="component" value="Unassembled WGS sequence"/>
</dbReference>
<gene>
    <name evidence="2" type="ORF">E1H14_04090</name>
</gene>
<dbReference type="InterPro" id="IPR050471">
    <property type="entry name" value="AB_hydrolase"/>
</dbReference>
<accession>A0A5A9W5Z7</accession>
<reference evidence="2 3" key="1">
    <citation type="submission" date="2019-03" db="EMBL/GenBank/DDBJ databases">
        <title>Nitrincola sp. nov. isolated from an Indian soda lake.</title>
        <authorList>
            <person name="Joshi A."/>
            <person name="Thite S.V."/>
            <person name="Joseph N."/>
            <person name="Dhotre D."/>
            <person name="Moorthy M."/>
            <person name="Shouche Y.S."/>
        </authorList>
    </citation>
    <scope>NUCLEOTIDE SEQUENCE [LARGE SCALE GENOMIC DNA]</scope>
    <source>
        <strain evidence="2 3">MEB193</strain>
    </source>
</reference>
<feature type="domain" description="AB hydrolase-1" evidence="1">
    <location>
        <begin position="35"/>
        <end position="158"/>
    </location>
</feature>
<sequence>MKSSLVCETRQLVLPDQILHYRLYRHPQNTSGRRLLLLHGAGVAGRDTWEMLISELHAWYEVLVPDQRGAGESVFPDGQEHPFSVHELVQDAQALVDHCGWWQFDLGGYSLGGLISLLLKQRLGDRVGKQFLLEAALLDRIDLSETLALRERYAQAAGHLRAQDQEAGIRQFLDTISPNRRTSIQTDQVAVSRLGRRPLGFAHALEAVNQAVRHLDREAVIAAQGDVSSFIGSQSVDAMHALHRALAACLPNWHYFLVAGTDHSLPFQKPRQIARTMNAEMQRFLS</sequence>
<dbReference type="OrthoDB" id="6159976at2"/>
<dbReference type="PANTHER" id="PTHR43433:SF1">
    <property type="entry name" value="BLL5160 PROTEIN"/>
    <property type="match status" value="1"/>
</dbReference>
<dbReference type="InterPro" id="IPR000073">
    <property type="entry name" value="AB_hydrolase_1"/>
</dbReference>
<organism evidence="2 3">
    <name type="scientific">Nitrincola tapanii</name>
    <dbReference type="NCBI Taxonomy" id="1708751"/>
    <lineage>
        <taxon>Bacteria</taxon>
        <taxon>Pseudomonadati</taxon>
        <taxon>Pseudomonadota</taxon>
        <taxon>Gammaproteobacteria</taxon>
        <taxon>Oceanospirillales</taxon>
        <taxon>Oceanospirillaceae</taxon>
        <taxon>Nitrincola</taxon>
    </lineage>
</organism>
<protein>
    <submittedName>
        <fullName evidence="2">Alpha/beta fold hydrolase</fullName>
    </submittedName>
</protein>
<proteinExistence type="predicted"/>
<dbReference type="RefSeq" id="WP_149390177.1">
    <property type="nucleotide sequence ID" value="NZ_SMRS01000002.1"/>
</dbReference>
<evidence type="ECO:0000259" key="1">
    <source>
        <dbReference type="Pfam" id="PF00561"/>
    </source>
</evidence>
<evidence type="ECO:0000313" key="3">
    <source>
        <dbReference type="Proteomes" id="UP000325302"/>
    </source>
</evidence>
<keyword evidence="3" id="KW-1185">Reference proteome</keyword>
<dbReference type="Gene3D" id="3.40.50.1820">
    <property type="entry name" value="alpha/beta hydrolase"/>
    <property type="match status" value="1"/>
</dbReference>
<keyword evidence="2" id="KW-0378">Hydrolase</keyword>
<dbReference type="PANTHER" id="PTHR43433">
    <property type="entry name" value="HYDROLASE, ALPHA/BETA FOLD FAMILY PROTEIN"/>
    <property type="match status" value="1"/>
</dbReference>
<dbReference type="EMBL" id="SMRS01000002">
    <property type="protein sequence ID" value="KAA0875874.1"/>
    <property type="molecule type" value="Genomic_DNA"/>
</dbReference>
<dbReference type="Pfam" id="PF00561">
    <property type="entry name" value="Abhydrolase_1"/>
    <property type="match status" value="1"/>
</dbReference>
<dbReference type="InterPro" id="IPR029058">
    <property type="entry name" value="AB_hydrolase_fold"/>
</dbReference>
<dbReference type="AlphaFoldDB" id="A0A5A9W5Z7"/>
<evidence type="ECO:0000313" key="2">
    <source>
        <dbReference type="EMBL" id="KAA0875874.1"/>
    </source>
</evidence>
<dbReference type="SUPFAM" id="SSF53474">
    <property type="entry name" value="alpha/beta-Hydrolases"/>
    <property type="match status" value="1"/>
</dbReference>
<name>A0A5A9W5Z7_9GAMM</name>
<dbReference type="GO" id="GO:0016787">
    <property type="term" value="F:hydrolase activity"/>
    <property type="evidence" value="ECO:0007669"/>
    <property type="project" value="UniProtKB-KW"/>
</dbReference>
<comment type="caution">
    <text evidence="2">The sequence shown here is derived from an EMBL/GenBank/DDBJ whole genome shotgun (WGS) entry which is preliminary data.</text>
</comment>